<dbReference type="Proteomes" id="UP001626536">
    <property type="component" value="Chromosome"/>
</dbReference>
<dbReference type="Gene3D" id="1.10.287.130">
    <property type="match status" value="1"/>
</dbReference>
<keyword evidence="6" id="KW-0067">ATP-binding</keyword>
<dbReference type="SUPFAM" id="SSF55874">
    <property type="entry name" value="ATPase domain of HSP90 chaperone/DNA topoisomerase II/histidine kinase"/>
    <property type="match status" value="1"/>
</dbReference>
<evidence type="ECO:0000313" key="6">
    <source>
        <dbReference type="EMBL" id="WOJ88734.1"/>
    </source>
</evidence>
<dbReference type="PANTHER" id="PTHR43065:SF49">
    <property type="entry name" value="HISTIDINE KINASE"/>
    <property type="match status" value="1"/>
</dbReference>
<keyword evidence="4" id="KW-0812">Transmembrane</keyword>
<evidence type="ECO:0000313" key="7">
    <source>
        <dbReference type="Proteomes" id="UP001626536"/>
    </source>
</evidence>
<dbReference type="Pfam" id="PF00512">
    <property type="entry name" value="HisKA"/>
    <property type="match status" value="1"/>
</dbReference>
<dbReference type="SUPFAM" id="SSF47384">
    <property type="entry name" value="Homodimeric domain of signal transducing histidine kinase"/>
    <property type="match status" value="1"/>
</dbReference>
<evidence type="ECO:0000259" key="5">
    <source>
        <dbReference type="PROSITE" id="PS50109"/>
    </source>
</evidence>
<dbReference type="EC" id="2.7.13.3" evidence="2"/>
<protein>
    <recommendedName>
        <fullName evidence="2">histidine kinase</fullName>
        <ecNumber evidence="2">2.7.13.3</ecNumber>
    </recommendedName>
</protein>
<dbReference type="PRINTS" id="PR00344">
    <property type="entry name" value="BCTRLSENSOR"/>
</dbReference>
<dbReference type="Gene3D" id="3.30.565.10">
    <property type="entry name" value="Histidine kinase-like ATPase, C-terminal domain"/>
    <property type="match status" value="1"/>
</dbReference>
<accession>A0ABZ0HN54</accession>
<dbReference type="PANTHER" id="PTHR43065">
    <property type="entry name" value="SENSOR HISTIDINE KINASE"/>
    <property type="match status" value="1"/>
</dbReference>
<proteinExistence type="predicted"/>
<dbReference type="InterPro" id="IPR005467">
    <property type="entry name" value="His_kinase_dom"/>
</dbReference>
<comment type="catalytic activity">
    <reaction evidence="1">
        <text>ATP + protein L-histidine = ADP + protein N-phospho-L-histidine.</text>
        <dbReference type="EC" id="2.7.13.3"/>
    </reaction>
</comment>
<name>A0ABZ0HN54_9HYPH</name>
<organism evidence="6 7">
    <name type="scientific">Methylocapsa polymorpha</name>
    <dbReference type="NCBI Taxonomy" id="3080828"/>
    <lineage>
        <taxon>Bacteria</taxon>
        <taxon>Pseudomonadati</taxon>
        <taxon>Pseudomonadota</taxon>
        <taxon>Alphaproteobacteria</taxon>
        <taxon>Hyphomicrobiales</taxon>
        <taxon>Beijerinckiaceae</taxon>
        <taxon>Methylocapsa</taxon>
    </lineage>
</organism>
<evidence type="ECO:0000256" key="4">
    <source>
        <dbReference type="SAM" id="Phobius"/>
    </source>
</evidence>
<evidence type="ECO:0000256" key="2">
    <source>
        <dbReference type="ARBA" id="ARBA00012438"/>
    </source>
</evidence>
<feature type="transmembrane region" description="Helical" evidence="4">
    <location>
        <begin position="61"/>
        <end position="87"/>
    </location>
</feature>
<sequence>MFEFMSAFLTSDSLSPHGICLLWRPELIWTHVAADTVIGLAYYSIPLVLAYLAYKRPDFGFGWVMWCFVAFILACGTTHFMSIWTLWVPDYGLEALVKAFTAVASVATAMVLWPLLPRVLQLASPEQLRQANDSLALHVKERDAALAALRKEVDERRLAQDMLRQAQKMEAVGQLTGGVAHDFNNLLTAVLMSLDRAARQSEIADPKLAKSLQTATLAAEKAAALTNRMLAFARKQPLKPMSVGVNELVSHLAPLLKNALGEHRALVLDLDPEVGNVWVDRNQLEQALLNLTVNARDAMESRGEMKITTRTIEMGRGGEKVLGAEIEVADTGCGMSKEVQTRAFDPFFTTKPVGKGSGLGLSQVYGFVQQSDGMIQLESAPEHGTRISIQLPIIAKA</sequence>
<keyword evidence="4" id="KW-0472">Membrane</keyword>
<evidence type="ECO:0000256" key="1">
    <source>
        <dbReference type="ARBA" id="ARBA00000085"/>
    </source>
</evidence>
<dbReference type="Pfam" id="PF25487">
    <property type="entry name" value="ETR1_N"/>
    <property type="match status" value="1"/>
</dbReference>
<dbReference type="Pfam" id="PF02518">
    <property type="entry name" value="HATPase_c"/>
    <property type="match status" value="1"/>
</dbReference>
<dbReference type="CDD" id="cd00082">
    <property type="entry name" value="HisKA"/>
    <property type="match status" value="1"/>
</dbReference>
<dbReference type="SMART" id="SM00388">
    <property type="entry name" value="HisKA"/>
    <property type="match status" value="1"/>
</dbReference>
<dbReference type="InterPro" id="IPR036890">
    <property type="entry name" value="HATPase_C_sf"/>
</dbReference>
<dbReference type="RefSeq" id="WP_407338172.1">
    <property type="nucleotide sequence ID" value="NZ_CP136862.1"/>
</dbReference>
<feature type="domain" description="Histidine kinase" evidence="5">
    <location>
        <begin position="178"/>
        <end position="395"/>
    </location>
</feature>
<evidence type="ECO:0000256" key="3">
    <source>
        <dbReference type="ARBA" id="ARBA00022553"/>
    </source>
</evidence>
<dbReference type="InterPro" id="IPR058544">
    <property type="entry name" value="ETR1_N"/>
</dbReference>
<dbReference type="SMART" id="SM00387">
    <property type="entry name" value="HATPase_c"/>
    <property type="match status" value="1"/>
</dbReference>
<dbReference type="EMBL" id="CP136862">
    <property type="protein sequence ID" value="WOJ88734.1"/>
    <property type="molecule type" value="Genomic_DNA"/>
</dbReference>
<dbReference type="InterPro" id="IPR003594">
    <property type="entry name" value="HATPase_dom"/>
</dbReference>
<gene>
    <name evidence="6" type="ORF">RZS28_13035</name>
</gene>
<feature type="transmembrane region" description="Helical" evidence="4">
    <location>
        <begin position="32"/>
        <end position="54"/>
    </location>
</feature>
<feature type="transmembrane region" description="Helical" evidence="4">
    <location>
        <begin position="99"/>
        <end position="120"/>
    </location>
</feature>
<keyword evidence="3" id="KW-0597">Phosphoprotein</keyword>
<dbReference type="PROSITE" id="PS50109">
    <property type="entry name" value="HIS_KIN"/>
    <property type="match status" value="1"/>
</dbReference>
<reference evidence="6 7" key="1">
    <citation type="submission" date="2023-10" db="EMBL/GenBank/DDBJ databases">
        <title>Novel methanotroph of the genus Methylocapsa from a subarctic wetland.</title>
        <authorList>
            <person name="Belova S.E."/>
            <person name="Oshkin I.Y."/>
            <person name="Miroshnikov K."/>
            <person name="Dedysh S.N."/>
        </authorList>
    </citation>
    <scope>NUCLEOTIDE SEQUENCE [LARGE SCALE GENOMIC DNA]</scope>
    <source>
        <strain evidence="6 7">RX1</strain>
    </source>
</reference>
<keyword evidence="7" id="KW-1185">Reference proteome</keyword>
<dbReference type="InterPro" id="IPR004358">
    <property type="entry name" value="Sig_transdc_His_kin-like_C"/>
</dbReference>
<dbReference type="InterPro" id="IPR003661">
    <property type="entry name" value="HisK_dim/P_dom"/>
</dbReference>
<dbReference type="InterPro" id="IPR036097">
    <property type="entry name" value="HisK_dim/P_sf"/>
</dbReference>
<dbReference type="GO" id="GO:0005524">
    <property type="term" value="F:ATP binding"/>
    <property type="evidence" value="ECO:0007669"/>
    <property type="project" value="UniProtKB-KW"/>
</dbReference>
<keyword evidence="4" id="KW-1133">Transmembrane helix</keyword>
<keyword evidence="6" id="KW-0547">Nucleotide-binding</keyword>